<dbReference type="AlphaFoldDB" id="A0A7R9Q4L6"/>
<keyword evidence="1" id="KW-1015">Disulfide bond</keyword>
<dbReference type="OrthoDB" id="6510126at2759"/>
<dbReference type="PROSITE" id="PS00134">
    <property type="entry name" value="TRYPSIN_HIS"/>
    <property type="match status" value="1"/>
</dbReference>
<dbReference type="SUPFAM" id="SSF50494">
    <property type="entry name" value="Trypsin-like serine proteases"/>
    <property type="match status" value="1"/>
</dbReference>
<dbReference type="EMBL" id="CAJPIZ010009390">
    <property type="protein sequence ID" value="CAG2111820.1"/>
    <property type="molecule type" value="Genomic_DNA"/>
</dbReference>
<dbReference type="PRINTS" id="PR00722">
    <property type="entry name" value="CHYMOTRYPSIN"/>
</dbReference>
<dbReference type="Pfam" id="PF00089">
    <property type="entry name" value="Trypsin"/>
    <property type="match status" value="1"/>
</dbReference>
<reference evidence="3" key="1">
    <citation type="submission" date="2020-11" db="EMBL/GenBank/DDBJ databases">
        <authorList>
            <person name="Tran Van P."/>
        </authorList>
    </citation>
    <scope>NUCLEOTIDE SEQUENCE</scope>
</reference>
<protein>
    <recommendedName>
        <fullName evidence="2">Peptidase S1 domain-containing protein</fullName>
    </recommendedName>
</protein>
<keyword evidence="4" id="KW-1185">Reference proteome</keyword>
<dbReference type="InterPro" id="IPR001254">
    <property type="entry name" value="Trypsin_dom"/>
</dbReference>
<proteinExistence type="predicted"/>
<evidence type="ECO:0000313" key="3">
    <source>
        <dbReference type="EMBL" id="CAD7631390.1"/>
    </source>
</evidence>
<dbReference type="Proteomes" id="UP000759131">
    <property type="component" value="Unassembled WGS sequence"/>
</dbReference>
<accession>A0A7R9Q4L6</accession>
<dbReference type="PROSITE" id="PS50240">
    <property type="entry name" value="TRYPSIN_DOM"/>
    <property type="match status" value="1"/>
</dbReference>
<dbReference type="InterPro" id="IPR009003">
    <property type="entry name" value="Peptidase_S1_PA"/>
</dbReference>
<dbReference type="Gene3D" id="2.40.10.10">
    <property type="entry name" value="Trypsin-like serine proteases"/>
    <property type="match status" value="1"/>
</dbReference>
<name>A0A7R9Q4L6_9ACAR</name>
<dbReference type="FunFam" id="2.40.10.10:FF:000068">
    <property type="entry name" value="transmembrane protease serine 2"/>
    <property type="match status" value="1"/>
</dbReference>
<dbReference type="InterPro" id="IPR001314">
    <property type="entry name" value="Peptidase_S1A"/>
</dbReference>
<dbReference type="InterPro" id="IPR018114">
    <property type="entry name" value="TRYPSIN_HIS"/>
</dbReference>
<feature type="non-terminal residue" evidence="3">
    <location>
        <position position="146"/>
    </location>
</feature>
<dbReference type="GO" id="GO:0006508">
    <property type="term" value="P:proteolysis"/>
    <property type="evidence" value="ECO:0007669"/>
    <property type="project" value="InterPro"/>
</dbReference>
<evidence type="ECO:0000259" key="2">
    <source>
        <dbReference type="PROSITE" id="PS50240"/>
    </source>
</evidence>
<dbReference type="PANTHER" id="PTHR24252:SF7">
    <property type="entry name" value="HYALIN"/>
    <property type="match status" value="1"/>
</dbReference>
<dbReference type="GO" id="GO:0004252">
    <property type="term" value="F:serine-type endopeptidase activity"/>
    <property type="evidence" value="ECO:0007669"/>
    <property type="project" value="InterPro"/>
</dbReference>
<dbReference type="EMBL" id="OC863965">
    <property type="protein sequence ID" value="CAD7631390.1"/>
    <property type="molecule type" value="Genomic_DNA"/>
</dbReference>
<feature type="domain" description="Peptidase S1" evidence="2">
    <location>
        <begin position="49"/>
        <end position="146"/>
    </location>
</feature>
<sequence>MSLTENNDTTSQYNTTESQDIYLKLSDKKTSNKVNLPNCGQTSGISPRIVGGVKVDIKQYPWMVSFQKLSRSTYTHFCGGSVLNQRWLLSAAHCFHGSKHSFNKIRAMVGATNWEKGDEYVYQLDKLFIHEQFSTLTYANDIALVK</sequence>
<dbReference type="PANTHER" id="PTHR24252">
    <property type="entry name" value="ACROSIN-RELATED"/>
    <property type="match status" value="1"/>
</dbReference>
<dbReference type="InterPro" id="IPR043504">
    <property type="entry name" value="Peptidase_S1_PA_chymotrypsin"/>
</dbReference>
<evidence type="ECO:0000313" key="4">
    <source>
        <dbReference type="Proteomes" id="UP000759131"/>
    </source>
</evidence>
<gene>
    <name evidence="3" type="ORF">OSB1V03_LOCUS11799</name>
</gene>
<evidence type="ECO:0000256" key="1">
    <source>
        <dbReference type="ARBA" id="ARBA00023157"/>
    </source>
</evidence>
<organism evidence="3">
    <name type="scientific">Medioppia subpectinata</name>
    <dbReference type="NCBI Taxonomy" id="1979941"/>
    <lineage>
        <taxon>Eukaryota</taxon>
        <taxon>Metazoa</taxon>
        <taxon>Ecdysozoa</taxon>
        <taxon>Arthropoda</taxon>
        <taxon>Chelicerata</taxon>
        <taxon>Arachnida</taxon>
        <taxon>Acari</taxon>
        <taxon>Acariformes</taxon>
        <taxon>Sarcoptiformes</taxon>
        <taxon>Oribatida</taxon>
        <taxon>Brachypylina</taxon>
        <taxon>Oppioidea</taxon>
        <taxon>Oppiidae</taxon>
        <taxon>Medioppia</taxon>
    </lineage>
</organism>